<accession>A0A9E8ZEW6</accession>
<feature type="transmembrane region" description="Helical" evidence="1">
    <location>
        <begin position="21"/>
        <end position="39"/>
    </location>
</feature>
<dbReference type="KEGG" id="tsin:OXH18_00725"/>
<protein>
    <recommendedName>
        <fullName evidence="4">DUF4175 domain-containing protein</fullName>
    </recommendedName>
</protein>
<keyword evidence="1" id="KW-0812">Transmembrane</keyword>
<gene>
    <name evidence="2" type="ORF">OXH18_00725</name>
</gene>
<proteinExistence type="predicted"/>
<sequence>MTVAYPVNRSMNRPMSRRLRPDTTIFLTVLFITILVWVLRGVGILTFLPGSVIWVLLILTIGTGVFSGIQRTRR</sequence>
<keyword evidence="3" id="KW-1185">Reference proteome</keyword>
<keyword evidence="1" id="KW-0472">Membrane</keyword>
<dbReference type="RefSeq" id="WP_268610479.1">
    <property type="nucleotide sequence ID" value="NZ_CP113797.1"/>
</dbReference>
<keyword evidence="1" id="KW-1133">Transmembrane helix</keyword>
<dbReference type="Proteomes" id="UP001163152">
    <property type="component" value="Chromosome"/>
</dbReference>
<name>A0A9E8ZEW6_9CYAN</name>
<evidence type="ECO:0000313" key="3">
    <source>
        <dbReference type="Proteomes" id="UP001163152"/>
    </source>
</evidence>
<dbReference type="AlphaFoldDB" id="A0A9E8ZEW6"/>
<evidence type="ECO:0000256" key="1">
    <source>
        <dbReference type="SAM" id="Phobius"/>
    </source>
</evidence>
<organism evidence="2 3">
    <name type="scientific">Thermocoleostomius sinensis A174</name>
    <dbReference type="NCBI Taxonomy" id="2016057"/>
    <lineage>
        <taxon>Bacteria</taxon>
        <taxon>Bacillati</taxon>
        <taxon>Cyanobacteriota</taxon>
        <taxon>Cyanophyceae</taxon>
        <taxon>Oculatellales</taxon>
        <taxon>Oculatellaceae</taxon>
        <taxon>Thermocoleostomius</taxon>
    </lineage>
</organism>
<evidence type="ECO:0000313" key="2">
    <source>
        <dbReference type="EMBL" id="WAL60552.1"/>
    </source>
</evidence>
<dbReference type="EMBL" id="CP113797">
    <property type="protein sequence ID" value="WAL60552.1"/>
    <property type="molecule type" value="Genomic_DNA"/>
</dbReference>
<feature type="transmembrane region" description="Helical" evidence="1">
    <location>
        <begin position="51"/>
        <end position="69"/>
    </location>
</feature>
<evidence type="ECO:0008006" key="4">
    <source>
        <dbReference type="Google" id="ProtNLM"/>
    </source>
</evidence>
<reference evidence="2" key="1">
    <citation type="submission" date="2022-12" db="EMBL/GenBank/DDBJ databases">
        <title>Polyphasic identification of a Novel Hot-Spring Cyanobacterium Ocullathermofonsia sinensis gen nov. sp. nov. and Genomic Insights on its Adaptations to the Thermal Habitat.</title>
        <authorList>
            <person name="Daroch M."/>
            <person name="Tang J."/>
            <person name="Jiang Y."/>
        </authorList>
    </citation>
    <scope>NUCLEOTIDE SEQUENCE</scope>
    <source>
        <strain evidence="2">PKUAC-SCTA174</strain>
    </source>
</reference>